<reference evidence="1 2" key="1">
    <citation type="submission" date="2024-06" db="EMBL/GenBank/DDBJ databases">
        <authorList>
            <person name="Bataeva Y.V."/>
            <person name="Grigorian L.N."/>
            <person name="Solomentsev V.I."/>
        </authorList>
    </citation>
    <scope>NUCLEOTIDE SEQUENCE [LARGE SCALE GENOMIC DNA]</scope>
    <source>
        <strain evidence="2">SCPM-O-B-12605 (RCAM04882)</strain>
    </source>
</reference>
<gene>
    <name evidence="1" type="ORF">ABUK86_22640</name>
</gene>
<comment type="caution">
    <text evidence="1">The sequence shown here is derived from an EMBL/GenBank/DDBJ whole genome shotgun (WGS) entry which is preliminary data.</text>
</comment>
<accession>A0ABV2A252</accession>
<proteinExistence type="predicted"/>
<organism evidence="1 2">
    <name type="scientific">Nocardiopsis tropica</name>
    <dbReference type="NCBI Taxonomy" id="109330"/>
    <lineage>
        <taxon>Bacteria</taxon>
        <taxon>Bacillati</taxon>
        <taxon>Actinomycetota</taxon>
        <taxon>Actinomycetes</taxon>
        <taxon>Streptosporangiales</taxon>
        <taxon>Nocardiopsidaceae</taxon>
        <taxon>Nocardiopsis</taxon>
    </lineage>
</organism>
<keyword evidence="2" id="KW-1185">Reference proteome</keyword>
<dbReference type="Proteomes" id="UP001432401">
    <property type="component" value="Unassembled WGS sequence"/>
</dbReference>
<evidence type="ECO:0000313" key="1">
    <source>
        <dbReference type="EMBL" id="MES0836594.1"/>
    </source>
</evidence>
<sequence length="108" mass="12182">MISATPKEVVSLMRRIDASVSPGRNTGATEARIDNLVLDIEEIDIYPGFYTAMDVYGTSRENTKENARSFFGRLSEVTPWRLALGFDENDVPIIERPTTPSREEEEDL</sequence>
<dbReference type="EMBL" id="JBEQNB010000013">
    <property type="protein sequence ID" value="MES0836594.1"/>
    <property type="molecule type" value="Genomic_DNA"/>
</dbReference>
<dbReference type="RefSeq" id="WP_344181578.1">
    <property type="nucleotide sequence ID" value="NZ_JBEQNA010000012.1"/>
</dbReference>
<evidence type="ECO:0000313" key="2">
    <source>
        <dbReference type="Proteomes" id="UP001432401"/>
    </source>
</evidence>
<protein>
    <submittedName>
        <fullName evidence="1">Uncharacterized protein</fullName>
    </submittedName>
</protein>
<name>A0ABV2A252_9ACTN</name>